<dbReference type="AlphaFoldDB" id="A0A1T4JPM9"/>
<name>A0A1T4JPM9_9BACT</name>
<organism evidence="2 3">
    <name type="scientific">Sediminibacterium ginsengisoli</name>
    <dbReference type="NCBI Taxonomy" id="413434"/>
    <lineage>
        <taxon>Bacteria</taxon>
        <taxon>Pseudomonadati</taxon>
        <taxon>Bacteroidota</taxon>
        <taxon>Chitinophagia</taxon>
        <taxon>Chitinophagales</taxon>
        <taxon>Chitinophagaceae</taxon>
        <taxon>Sediminibacterium</taxon>
    </lineage>
</organism>
<dbReference type="Proteomes" id="UP000190888">
    <property type="component" value="Unassembled WGS sequence"/>
</dbReference>
<accession>A0A1T4JPM9</accession>
<dbReference type="STRING" id="413434.SAMN04488132_10141"/>
<dbReference type="EMBL" id="FUWH01000001">
    <property type="protein sequence ID" value="SJZ32103.1"/>
    <property type="molecule type" value="Genomic_DNA"/>
</dbReference>
<protein>
    <recommendedName>
        <fullName evidence="4">DUF4177 domain-containing protein</fullName>
    </recommendedName>
</protein>
<evidence type="ECO:0000313" key="2">
    <source>
        <dbReference type="EMBL" id="SJZ32103.1"/>
    </source>
</evidence>
<keyword evidence="1" id="KW-0732">Signal</keyword>
<keyword evidence="3" id="KW-1185">Reference proteome</keyword>
<reference evidence="2 3" key="1">
    <citation type="submission" date="2017-02" db="EMBL/GenBank/DDBJ databases">
        <authorList>
            <person name="Peterson S.W."/>
        </authorList>
    </citation>
    <scope>NUCLEOTIDE SEQUENCE [LARGE SCALE GENOMIC DNA]</scope>
    <source>
        <strain evidence="2 3">DSM 22335</strain>
    </source>
</reference>
<gene>
    <name evidence="2" type="ORF">SAMN04488132_10141</name>
</gene>
<evidence type="ECO:0000256" key="1">
    <source>
        <dbReference type="SAM" id="SignalP"/>
    </source>
</evidence>
<dbReference type="RefSeq" id="WP_078829411.1">
    <property type="nucleotide sequence ID" value="NZ_FUWH01000001.1"/>
</dbReference>
<dbReference type="OrthoDB" id="5873496at2"/>
<evidence type="ECO:0008006" key="4">
    <source>
        <dbReference type="Google" id="ProtNLM"/>
    </source>
</evidence>
<evidence type="ECO:0000313" key="3">
    <source>
        <dbReference type="Proteomes" id="UP000190888"/>
    </source>
</evidence>
<feature type="signal peptide" evidence="1">
    <location>
        <begin position="1"/>
        <end position="19"/>
    </location>
</feature>
<feature type="chain" id="PRO_5013204987" description="DUF4177 domain-containing protein" evidence="1">
    <location>
        <begin position="20"/>
        <end position="125"/>
    </location>
</feature>
<sequence>MKFILLFLFLTLYSTSAIKAQSDTTKVEQYCELVAQGRLLSNKVTIDVNFGEERKFFGGDTRLKDEVTGRLKKFNSVTDALNYLGLQGWTLVNAFPLSESSGPKVYHFYFKKLFNKADLIKANAD</sequence>
<proteinExistence type="predicted"/>